<feature type="compositionally biased region" description="Gly residues" evidence="10">
    <location>
        <begin position="318"/>
        <end position="327"/>
    </location>
</feature>
<feature type="transmembrane region" description="Helical" evidence="11">
    <location>
        <begin position="1661"/>
        <end position="1682"/>
    </location>
</feature>
<evidence type="ECO:0000256" key="6">
    <source>
        <dbReference type="ARBA" id="ARBA00022741"/>
    </source>
</evidence>
<dbReference type="Proteomes" id="UP000006906">
    <property type="component" value="Chromosome 4"/>
</dbReference>
<feature type="compositionally biased region" description="Basic and acidic residues" evidence="10">
    <location>
        <begin position="557"/>
        <end position="566"/>
    </location>
</feature>
<feature type="transmembrane region" description="Helical" evidence="11">
    <location>
        <begin position="758"/>
        <end position="784"/>
    </location>
</feature>
<dbReference type="GeneID" id="5717891"/>
<dbReference type="Pfam" id="PF01061">
    <property type="entry name" value="ABC2_membrane"/>
    <property type="match status" value="2"/>
</dbReference>
<dbReference type="OrthoDB" id="66620at2759"/>
<keyword evidence="3" id="KW-0813">Transport</keyword>
<evidence type="ECO:0000256" key="3">
    <source>
        <dbReference type="ARBA" id="ARBA00022448"/>
    </source>
</evidence>
<comment type="similarity">
    <text evidence="2">Belongs to the ABC transporter superfamily. ABCG family. PDR (TC 3.A.1.205) subfamily.</text>
</comment>
<keyword evidence="8 11" id="KW-1133">Transmembrane helix</keyword>
<comment type="subcellular location">
    <subcellularLocation>
        <location evidence="1">Membrane</location>
        <topology evidence="1">Multi-pass membrane protein</topology>
    </subcellularLocation>
</comment>
<dbReference type="Pfam" id="PF08370">
    <property type="entry name" value="PDR_assoc"/>
    <property type="match status" value="1"/>
</dbReference>
<dbReference type="RefSeq" id="XP_042925310.1">
    <property type="nucleotide sequence ID" value="XM_043061958.1"/>
</dbReference>
<feature type="region of interest" description="Disordered" evidence="10">
    <location>
        <begin position="524"/>
        <end position="576"/>
    </location>
</feature>
<evidence type="ECO:0000256" key="8">
    <source>
        <dbReference type="ARBA" id="ARBA00022989"/>
    </source>
</evidence>
<dbReference type="GO" id="GO:0005524">
    <property type="term" value="F:ATP binding"/>
    <property type="evidence" value="ECO:0007669"/>
    <property type="project" value="UniProtKB-KW"/>
</dbReference>
<evidence type="ECO:0000256" key="4">
    <source>
        <dbReference type="ARBA" id="ARBA00022692"/>
    </source>
</evidence>
<dbReference type="OMA" id="LNMDFAK"/>
<dbReference type="InterPro" id="IPR013581">
    <property type="entry name" value="PDR_assoc"/>
</dbReference>
<accession>A0A2K3DUH3</accession>
<feature type="transmembrane region" description="Helical" evidence="11">
    <location>
        <begin position="714"/>
        <end position="737"/>
    </location>
</feature>
<feature type="transmembrane region" description="Helical" evidence="11">
    <location>
        <begin position="1472"/>
        <end position="1492"/>
    </location>
</feature>
<dbReference type="InterPro" id="IPR003593">
    <property type="entry name" value="AAA+_ATPase"/>
</dbReference>
<keyword evidence="4 11" id="KW-0812">Transmembrane</keyword>
<keyword evidence="14" id="KW-1185">Reference proteome</keyword>
<gene>
    <name evidence="13" type="ORF">CHLRE_04g224500v5</name>
</gene>
<organism evidence="13 14">
    <name type="scientific">Chlamydomonas reinhardtii</name>
    <name type="common">Chlamydomonas smithii</name>
    <dbReference type="NCBI Taxonomy" id="3055"/>
    <lineage>
        <taxon>Eukaryota</taxon>
        <taxon>Viridiplantae</taxon>
        <taxon>Chlorophyta</taxon>
        <taxon>core chlorophytes</taxon>
        <taxon>Chlorophyceae</taxon>
        <taxon>CS clade</taxon>
        <taxon>Chlamydomonadales</taxon>
        <taxon>Chlamydomonadaceae</taxon>
        <taxon>Chlamydomonas</taxon>
    </lineage>
</organism>
<evidence type="ECO:0000313" key="13">
    <source>
        <dbReference type="EMBL" id="PNW84179.1"/>
    </source>
</evidence>
<keyword evidence="5" id="KW-0677">Repeat</keyword>
<feature type="domain" description="ABC transporter" evidence="12">
    <location>
        <begin position="126"/>
        <end position="501"/>
    </location>
</feature>
<dbReference type="GO" id="GO:0140359">
    <property type="term" value="F:ABC-type transporter activity"/>
    <property type="evidence" value="ECO:0007669"/>
    <property type="project" value="InterPro"/>
</dbReference>
<dbReference type="GO" id="GO:0016887">
    <property type="term" value="F:ATP hydrolysis activity"/>
    <property type="evidence" value="ECO:0007669"/>
    <property type="project" value="InterPro"/>
</dbReference>
<dbReference type="ExpressionAtlas" id="A0A2K3DUH3">
    <property type="expression patterns" value="baseline"/>
</dbReference>
<evidence type="ECO:0000256" key="2">
    <source>
        <dbReference type="ARBA" id="ARBA00006012"/>
    </source>
</evidence>
<dbReference type="Gramene" id="PNW84179">
    <property type="protein sequence ID" value="PNW84179"/>
    <property type="gene ID" value="CHLRE_04g224500v5"/>
</dbReference>
<feature type="transmembrane region" description="Helical" evidence="11">
    <location>
        <begin position="908"/>
        <end position="934"/>
    </location>
</feature>
<evidence type="ECO:0000259" key="12">
    <source>
        <dbReference type="PROSITE" id="PS50893"/>
    </source>
</evidence>
<dbReference type="InParanoid" id="A0A2K3DUH3"/>
<protein>
    <recommendedName>
        <fullName evidence="12">ABC transporter domain-containing protein</fullName>
    </recommendedName>
</protein>
<dbReference type="Gene3D" id="3.40.50.300">
    <property type="entry name" value="P-loop containing nucleotide triphosphate hydrolases"/>
    <property type="match status" value="3"/>
</dbReference>
<dbReference type="PROSITE" id="PS50893">
    <property type="entry name" value="ABC_TRANSPORTER_2"/>
    <property type="match status" value="2"/>
</dbReference>
<evidence type="ECO:0000256" key="5">
    <source>
        <dbReference type="ARBA" id="ARBA00022737"/>
    </source>
</evidence>
<dbReference type="GO" id="GO:0071944">
    <property type="term" value="C:cell periphery"/>
    <property type="evidence" value="ECO:0007669"/>
    <property type="project" value="UniProtKB-ARBA"/>
</dbReference>
<dbReference type="SMART" id="SM00382">
    <property type="entry name" value="AAA"/>
    <property type="match status" value="2"/>
</dbReference>
<dbReference type="EMBL" id="CM008965">
    <property type="protein sequence ID" value="PNW84179.1"/>
    <property type="molecule type" value="Genomic_DNA"/>
</dbReference>
<dbReference type="Pfam" id="PF00005">
    <property type="entry name" value="ABC_tran"/>
    <property type="match status" value="2"/>
</dbReference>
<evidence type="ECO:0000256" key="10">
    <source>
        <dbReference type="SAM" id="MobiDB-lite"/>
    </source>
</evidence>
<dbReference type="GO" id="GO:0016020">
    <property type="term" value="C:membrane"/>
    <property type="evidence" value="ECO:0007669"/>
    <property type="project" value="UniProtKB-SubCell"/>
</dbReference>
<evidence type="ECO:0000313" key="14">
    <source>
        <dbReference type="Proteomes" id="UP000006906"/>
    </source>
</evidence>
<reference evidence="13 14" key="1">
    <citation type="journal article" date="2007" name="Science">
        <title>The Chlamydomonas genome reveals the evolution of key animal and plant functions.</title>
        <authorList>
            <person name="Merchant S.S."/>
            <person name="Prochnik S.E."/>
            <person name="Vallon O."/>
            <person name="Harris E.H."/>
            <person name="Karpowicz S.J."/>
            <person name="Witman G.B."/>
            <person name="Terry A."/>
            <person name="Salamov A."/>
            <person name="Fritz-Laylin L.K."/>
            <person name="Marechal-Drouard L."/>
            <person name="Marshall W.F."/>
            <person name="Qu L.H."/>
            <person name="Nelson D.R."/>
            <person name="Sanderfoot A.A."/>
            <person name="Spalding M.H."/>
            <person name="Kapitonov V.V."/>
            <person name="Ren Q."/>
            <person name="Ferris P."/>
            <person name="Lindquist E."/>
            <person name="Shapiro H."/>
            <person name="Lucas S.M."/>
            <person name="Grimwood J."/>
            <person name="Schmutz J."/>
            <person name="Cardol P."/>
            <person name="Cerutti H."/>
            <person name="Chanfreau G."/>
            <person name="Chen C.L."/>
            <person name="Cognat V."/>
            <person name="Croft M.T."/>
            <person name="Dent R."/>
            <person name="Dutcher S."/>
            <person name="Fernandez E."/>
            <person name="Fukuzawa H."/>
            <person name="Gonzalez-Ballester D."/>
            <person name="Gonzalez-Halphen D."/>
            <person name="Hallmann A."/>
            <person name="Hanikenne M."/>
            <person name="Hippler M."/>
            <person name="Inwood W."/>
            <person name="Jabbari K."/>
            <person name="Kalanon M."/>
            <person name="Kuras R."/>
            <person name="Lefebvre P.A."/>
            <person name="Lemaire S.D."/>
            <person name="Lobanov A.V."/>
            <person name="Lohr M."/>
            <person name="Manuell A."/>
            <person name="Meier I."/>
            <person name="Mets L."/>
            <person name="Mittag M."/>
            <person name="Mittelmeier T."/>
            <person name="Moroney J.V."/>
            <person name="Moseley J."/>
            <person name="Napoli C."/>
            <person name="Nedelcu A.M."/>
            <person name="Niyogi K."/>
            <person name="Novoselov S.V."/>
            <person name="Paulsen I.T."/>
            <person name="Pazour G."/>
            <person name="Purton S."/>
            <person name="Ral J.P."/>
            <person name="Riano-Pachon D.M."/>
            <person name="Riekhof W."/>
            <person name="Rymarquis L."/>
            <person name="Schroda M."/>
            <person name="Stern D."/>
            <person name="Umen J."/>
            <person name="Willows R."/>
            <person name="Wilson N."/>
            <person name="Zimmer S.L."/>
            <person name="Allmer J."/>
            <person name="Balk J."/>
            <person name="Bisova K."/>
            <person name="Chen C.J."/>
            <person name="Elias M."/>
            <person name="Gendler K."/>
            <person name="Hauser C."/>
            <person name="Lamb M.R."/>
            <person name="Ledford H."/>
            <person name="Long J.C."/>
            <person name="Minagawa J."/>
            <person name="Page M.D."/>
            <person name="Pan J."/>
            <person name="Pootakham W."/>
            <person name="Roje S."/>
            <person name="Rose A."/>
            <person name="Stahlberg E."/>
            <person name="Terauchi A.M."/>
            <person name="Yang P."/>
            <person name="Ball S."/>
            <person name="Bowler C."/>
            <person name="Dieckmann C.L."/>
            <person name="Gladyshev V.N."/>
            <person name="Green P."/>
            <person name="Jorgensen R."/>
            <person name="Mayfield S."/>
            <person name="Mueller-Roeber B."/>
            <person name="Rajamani S."/>
            <person name="Sayre R.T."/>
            <person name="Brokstein P."/>
            <person name="Dubchak I."/>
            <person name="Goodstein D."/>
            <person name="Hornick L."/>
            <person name="Huang Y.W."/>
            <person name="Jhaveri J."/>
            <person name="Luo Y."/>
            <person name="Martinez D."/>
            <person name="Ngau W.C."/>
            <person name="Otillar B."/>
            <person name="Poliakov A."/>
            <person name="Porter A."/>
            <person name="Szajkowski L."/>
            <person name="Werner G."/>
            <person name="Zhou K."/>
            <person name="Grigoriev I.V."/>
            <person name="Rokhsar D.S."/>
            <person name="Grossman A.R."/>
        </authorList>
    </citation>
    <scope>NUCLEOTIDE SEQUENCE [LARGE SCALE GENOMIC DNA]</scope>
    <source>
        <strain evidence="14">CC-503</strain>
    </source>
</reference>
<feature type="transmembrane region" description="Helical" evidence="11">
    <location>
        <begin position="826"/>
        <end position="848"/>
    </location>
</feature>
<evidence type="ECO:0000256" key="9">
    <source>
        <dbReference type="ARBA" id="ARBA00023136"/>
    </source>
</evidence>
<feature type="region of interest" description="Disordered" evidence="10">
    <location>
        <begin position="992"/>
        <end position="1011"/>
    </location>
</feature>
<dbReference type="InterPro" id="IPR043926">
    <property type="entry name" value="ABCG_dom"/>
</dbReference>
<dbReference type="FunFam" id="3.40.50.300:FF:000059">
    <property type="entry name" value="ABC transporter G family member 40"/>
    <property type="match status" value="1"/>
</dbReference>
<sequence length="1690" mass="183273">MSSAQNTAPGLANTVPASPTARQAPGAHGAGTNHADAKLLAAIRHELESSRGHLSVQRRRELAARLMEHTSHDDTFFTKLTRLLQEAGVVLPSVTVDYRNLRIDTEALVGSASIPTVANVPLTFLRKLFGVHNEREAKPLTILNDLQGRLVPGRLTLLLGPPSCGKSSFMRALTGRLMPAQGRLTGDVRYNGHPLEDFNVRRTAGYVEQIDNHNPNFTVRETLDFAHTCQVGLHGARIDVPAEVAAHRLASARTLHHHDDGGGVESASTYGLNGANGGGGYSGYSAHSGTAGPGTPKSTNGQNGHGPNGHGNGHEAAGNGGGGGGGSQHPQALSASARLFRSLRGNREKGLLQQAKPHDEFEALLRQAWGTNVRVDIVMSLLGLAHCSETLVGDALMRGISGGERKRLTAAELLVGGSNVLMLDEMSTGLDSATLFTVVRWLRQATMSMQLTMLVSLLQPPPEVFGLFDDVILMTEGRILYHGPVSDVVPHFRSLGLECPDRKDVPSFLLEITTPLGQRQFAGPELRQRFNLPPPDVDLVPASRTGSAALDGADPSGKGKAEHRSSVEGSSHKGHRPQFHAKSLLIPLLDMEAAFWTQNQHGVAMVKELNRSAEQQQHLILASNSTDPHAAGTATAVSSSVGGGALAAPLIPKSERFALKPWEAVCAATRRQVTLVLRDRVLLRGRLVQVTVLGLITGSLFYNQGVSLPASRTIFGACFMCVLFMSFGGFMQVPLMMEQKKVWYKQRASAFLPAYAQSLALALSQFPISIAEATVFSVIMYWMIGLYGQPGYFFTFCAVMISASLAISSLFRFFGVVCPSLVISNAATGVTFIFLVLTSGFTIVHYSIPPWAIWAYWISPYAFAVRALVINEMVSPKWQNVPAPGGPPGMSLGDAALLSFDFYTTREWIWIGVGFLNGFYILFTLATAWCLAYLNPEVPAAQLPDPEEVANARARAEARHAEMQKLALAKAPSMKQQQQQARSTSVAIVKTDSVGDNPISGKGDDSEAGPKMVLSPSMAAIHDYIDISSSLPFTPITLVFQDLKYWVPNPAYSRRAARKAAEAAAAAGQAAVDAHAAGKDVEAALPDKPPAGADQPGGGLLPLEARERLQLLSGITGFNEPGVLLALMGGSGAGKTTLMDVIAGRKTVGEIGGTITVNGHKAEPRAWSRVMGYVEQFDIHTPAQTVLEALHFSARLRLPQSFSDAQVRSYVEEVAEIVDLTPQLGALVGSPGVSGLSTEGRKRLTIAVELVANPSCLFLDEPTSGLDARAAAIVMRAVRNVARNGRTVMVTIHQPSIEIFESFDQLLLIQRGGRTTYFGPLGLHSADLINYFMAVPGTPPLPSGFNPATWMLEVTGGSMATVLDKVELDWPEHYAKSELAKACVERAHELVATCAAASQPLQVGSQYAMPFWTQTGVLLHKFNLAYWRSPGYNLIRVGMTFVASLVYLAIYWGEGHFPSPATIANVQNVMGIMFSSANFMGMTNLMSVMPVVGYERVVFYRERAASMYDAFAYGIAIALVEMPYLLVQACTFVPIMYFGIGFELTAEAFWYYFIVFFETIAFYTIFGQTLVYITPSQAMAQVFGGGFNFLFNVFNGFMITYPDIPQGWRWMNRAVPPTWILYGLGVSQLGNDTDLIEYGGVEMPINEFLQVRFGYQYYMRWWIVLILLAYILVLRVGSILALKYWNHLKR</sequence>
<evidence type="ECO:0000256" key="11">
    <source>
        <dbReference type="SAM" id="Phobius"/>
    </source>
</evidence>
<feature type="transmembrane region" description="Helical" evidence="11">
    <location>
        <begin position="1549"/>
        <end position="1566"/>
    </location>
</feature>
<dbReference type="SUPFAM" id="SSF52540">
    <property type="entry name" value="P-loop containing nucleoside triphosphate hydrolases"/>
    <property type="match status" value="2"/>
</dbReference>
<proteinExistence type="inferred from homology"/>
<feature type="transmembrane region" description="Helical" evidence="11">
    <location>
        <begin position="790"/>
        <end position="814"/>
    </location>
</feature>
<dbReference type="KEGG" id="cre:CHLRE_04g224500v5"/>
<feature type="domain" description="ABC transporter" evidence="12">
    <location>
        <begin position="1076"/>
        <end position="1336"/>
    </location>
</feature>
<evidence type="ECO:0000256" key="1">
    <source>
        <dbReference type="ARBA" id="ARBA00004141"/>
    </source>
</evidence>
<dbReference type="InterPro" id="IPR003439">
    <property type="entry name" value="ABC_transporter-like_ATP-bd"/>
</dbReference>
<feature type="region of interest" description="Disordered" evidence="10">
    <location>
        <begin position="284"/>
        <end position="332"/>
    </location>
</feature>
<dbReference type="PANTHER" id="PTHR19241">
    <property type="entry name" value="ATP-BINDING CASSETTE TRANSPORTER"/>
    <property type="match status" value="1"/>
</dbReference>
<evidence type="ECO:0000256" key="7">
    <source>
        <dbReference type="ARBA" id="ARBA00022840"/>
    </source>
</evidence>
<keyword evidence="6" id="KW-0547">Nucleotide-binding</keyword>
<dbReference type="Pfam" id="PF19055">
    <property type="entry name" value="ABC2_membrane_7"/>
    <property type="match status" value="1"/>
</dbReference>
<feature type="transmembrane region" description="Helical" evidence="11">
    <location>
        <begin position="1513"/>
        <end position="1537"/>
    </location>
</feature>
<feature type="transmembrane region" description="Helical" evidence="11">
    <location>
        <begin position="1578"/>
        <end position="1601"/>
    </location>
</feature>
<dbReference type="InterPro" id="IPR013525">
    <property type="entry name" value="ABC2_TM"/>
</dbReference>
<keyword evidence="9 11" id="KW-0472">Membrane</keyword>
<name>A0A2K3DUH3_CHLRE</name>
<keyword evidence="7" id="KW-0067">ATP-binding</keyword>
<dbReference type="InterPro" id="IPR027417">
    <property type="entry name" value="P-loop_NTPase"/>
</dbReference>
<feature type="region of interest" description="Disordered" evidence="10">
    <location>
        <begin position="1"/>
        <end position="33"/>
    </location>
</feature>